<sequence>MDKIISSCTTILAGKKATIDGSTLVARTEDHSDAAEPQKFIVVEPQDQPKHYSAKLSKFEIDLPDNPLRYTATPDSDNSHGIWAGAGINSENIGMSSTETITTNSRILAVDPLVKDGFGEEDMPTLVLPYIHSAREGVQRMGDLLTQYGTYESNGMAFSDKDEVWYLETYGGHHWAAIRIPDDAYVVAPNRLNIDHFDFGSADTMYSADLEDLINDNFMNPDDEGYNFRHIFGSATIKDTRYNDPRAWYIQSYFTPSVEQDPQDQDLPFICHADRKLAIEDFKWAMSSHYQNTVFDRYGEGELEDKTLFRPVGINRNEESHILQIRNNVPEAVAAIHWLGFGPNTFNSFVPFLINITDTPASFKDATKEYDPNTAYWLSRTLGTFGDTNYSLYSDLESDFEQTTQAQCRAIIARVTKEAVDAKDIDELSMKANQEMADIYIKESKKLLGKMVNVGSARMKLKFSLLD</sequence>
<keyword evidence="4 6" id="KW-0378">Hydrolase</keyword>
<keyword evidence="8" id="KW-1185">Reference proteome</keyword>
<dbReference type="NCBIfam" id="NF033678">
    <property type="entry name" value="C69_fam_dipept"/>
    <property type="match status" value="1"/>
</dbReference>
<gene>
    <name evidence="7" type="ORF">LPAF129_14720</name>
</gene>
<dbReference type="Gene3D" id="3.60.60.10">
    <property type="entry name" value="Penicillin V Acylase, Chain A"/>
    <property type="match status" value="1"/>
</dbReference>
<dbReference type="InterPro" id="IPR005322">
    <property type="entry name" value="Peptidase_C69"/>
</dbReference>
<organism evidence="7 8">
    <name type="scientific">Ligilactobacillus pabuli</name>
    <dbReference type="NCBI Taxonomy" id="2886039"/>
    <lineage>
        <taxon>Bacteria</taxon>
        <taxon>Bacillati</taxon>
        <taxon>Bacillota</taxon>
        <taxon>Bacilli</taxon>
        <taxon>Lactobacillales</taxon>
        <taxon>Lactobacillaceae</taxon>
        <taxon>Ligilactobacillus</taxon>
    </lineage>
</organism>
<dbReference type="EMBL" id="BQXH01000013">
    <property type="protein sequence ID" value="GKS81786.1"/>
    <property type="molecule type" value="Genomic_DNA"/>
</dbReference>
<dbReference type="RefSeq" id="WP_244055530.1">
    <property type="nucleotide sequence ID" value="NZ_BQXH01000013.1"/>
</dbReference>
<evidence type="ECO:0000256" key="3">
    <source>
        <dbReference type="ARBA" id="ARBA00022670"/>
    </source>
</evidence>
<comment type="catalytic activity">
    <reaction evidence="1">
        <text>an L-aminoacyl-L-amino acid + H2O = 2 an L-alpha-amino acid</text>
        <dbReference type="Rhea" id="RHEA:48940"/>
        <dbReference type="ChEBI" id="CHEBI:15377"/>
        <dbReference type="ChEBI" id="CHEBI:59869"/>
        <dbReference type="ChEBI" id="CHEBI:77460"/>
        <dbReference type="EC" id="3.4.13.19"/>
    </reaction>
</comment>
<evidence type="ECO:0000256" key="5">
    <source>
        <dbReference type="ARBA" id="ARBA00022997"/>
    </source>
</evidence>
<dbReference type="PANTHER" id="PTHR12994:SF17">
    <property type="entry name" value="LD30995P"/>
    <property type="match status" value="1"/>
</dbReference>
<evidence type="ECO:0000256" key="1">
    <source>
        <dbReference type="ARBA" id="ARBA00001670"/>
    </source>
</evidence>
<name>A0ABQ5JI65_9LACO</name>
<evidence type="ECO:0000313" key="8">
    <source>
        <dbReference type="Proteomes" id="UP001055149"/>
    </source>
</evidence>
<dbReference type="Pfam" id="PF03577">
    <property type="entry name" value="Peptidase_C69"/>
    <property type="match status" value="1"/>
</dbReference>
<evidence type="ECO:0000256" key="6">
    <source>
        <dbReference type="RuleBase" id="RU364089"/>
    </source>
</evidence>
<evidence type="ECO:0000256" key="2">
    <source>
        <dbReference type="ARBA" id="ARBA00007225"/>
    </source>
</evidence>
<comment type="caution">
    <text evidence="7">The sequence shown here is derived from an EMBL/GenBank/DDBJ whole genome shotgun (WGS) entry which is preliminary data.</text>
</comment>
<dbReference type="InterPro" id="IPR047804">
    <property type="entry name" value="C69_dipept_A-like"/>
</dbReference>
<reference evidence="7" key="1">
    <citation type="journal article" date="2022" name="Int. J. Syst. Evol. Microbiol.">
        <title>A novel species of lactic acid bacteria, Ligilactobacillus pabuli sp. nov., isolated from alfalfa silage.</title>
        <authorList>
            <person name="Tohno M."/>
            <person name="Tanizawa Y."/>
            <person name="Sawada H."/>
            <person name="Sakamoto M."/>
            <person name="Ohkuma M."/>
            <person name="Kobayashi H."/>
        </authorList>
    </citation>
    <scope>NUCLEOTIDE SEQUENCE</scope>
    <source>
        <strain evidence="7">AF129</strain>
    </source>
</reference>
<comment type="similarity">
    <text evidence="2 6">Belongs to the peptidase C69 family.</text>
</comment>
<keyword evidence="5 6" id="KW-0224">Dipeptidase</keyword>
<keyword evidence="3 6" id="KW-0645">Protease</keyword>
<dbReference type="PANTHER" id="PTHR12994">
    <property type="entry name" value="SECERNIN"/>
    <property type="match status" value="1"/>
</dbReference>
<accession>A0ABQ5JI65</accession>
<protein>
    <recommendedName>
        <fullName evidence="6">Dipeptidase</fullName>
        <ecNumber evidence="6">3.4.-.-</ecNumber>
    </recommendedName>
</protein>
<dbReference type="Proteomes" id="UP001055149">
    <property type="component" value="Unassembled WGS sequence"/>
</dbReference>
<evidence type="ECO:0000256" key="4">
    <source>
        <dbReference type="ARBA" id="ARBA00022801"/>
    </source>
</evidence>
<evidence type="ECO:0000313" key="7">
    <source>
        <dbReference type="EMBL" id="GKS81786.1"/>
    </source>
</evidence>
<proteinExistence type="inferred from homology"/>
<dbReference type="EC" id="3.4.-.-" evidence="6"/>